<evidence type="ECO:0000313" key="3">
    <source>
        <dbReference type="EMBL" id="AXX91204.1"/>
    </source>
</evidence>
<sequence length="364" mass="43614">MKFEISLFRFDYKSDYVPFYKKYFIKTKNEKTLLDLLNTMNEEDEFFYDKNEDSQIILNNLVVDCSINLEDIYNNFNNELIIEPLSKRRAMTDLIINDNDFYERLEILDEFLDEDDKVYYKSLKKYYYASNTLNFEKNYIGDSTLLLADYIIEKKANLKNKILKVIKQYPTGIQYHTSLKNRIFNFDENIENKILKLKKELNFYKKDEEQNFKINKTTNFNLKELSSININIKNNFKDFNISYYGENNHFIKSYLKKLACKIIDLDTKDVDLNKSSFHINKNLTFKIAGEIIQEAFDKGSDFLVVNNIYDFYIFDYNRKELKKQLKREINLPILHLQELNLLVEGNFNEANNFFKKHSINPGII</sequence>
<name>A0A2G1DEH0_9BACT</name>
<dbReference type="InterPro" id="IPR012675">
    <property type="entry name" value="Beta-grasp_dom_sf"/>
</dbReference>
<evidence type="ECO:0000259" key="1">
    <source>
        <dbReference type="Pfam" id="PF18712"/>
    </source>
</evidence>
<evidence type="ECO:0000259" key="2">
    <source>
        <dbReference type="Pfam" id="PF22196"/>
    </source>
</evidence>
<organism evidence="4 5">
    <name type="scientific">Malaciobacter molluscorum LMG 25693</name>
    <dbReference type="NCBI Taxonomy" id="870501"/>
    <lineage>
        <taxon>Bacteria</taxon>
        <taxon>Pseudomonadati</taxon>
        <taxon>Campylobacterota</taxon>
        <taxon>Epsilonproteobacteria</taxon>
        <taxon>Campylobacterales</taxon>
        <taxon>Arcobacteraceae</taxon>
        <taxon>Malaciobacter</taxon>
    </lineage>
</organism>
<evidence type="ECO:0000313" key="5">
    <source>
        <dbReference type="Proteomes" id="UP000221222"/>
    </source>
</evidence>
<dbReference type="EMBL" id="CP032098">
    <property type="protein sequence ID" value="AXX91204.1"/>
    <property type="molecule type" value="Genomic_DNA"/>
</dbReference>
<dbReference type="RefSeq" id="WP_099343601.1">
    <property type="nucleotide sequence ID" value="NZ_CP032098.1"/>
</dbReference>
<feature type="domain" description="HdrB-like C-terminal" evidence="2">
    <location>
        <begin position="276"/>
        <end position="358"/>
    </location>
</feature>
<evidence type="ECO:0000313" key="4">
    <source>
        <dbReference type="EMBL" id="PHO16892.1"/>
    </source>
</evidence>
<dbReference type="Gene3D" id="1.10.1060.20">
    <property type="match status" value="1"/>
</dbReference>
<dbReference type="InterPro" id="IPR054018">
    <property type="entry name" value="HdrB-like_C"/>
</dbReference>
<dbReference type="Proteomes" id="UP000262712">
    <property type="component" value="Chromosome"/>
</dbReference>
<dbReference type="Gene3D" id="3.10.20.30">
    <property type="match status" value="1"/>
</dbReference>
<dbReference type="Gene3D" id="3.40.50.11810">
    <property type="match status" value="1"/>
</dbReference>
<dbReference type="Proteomes" id="UP000221222">
    <property type="component" value="Unassembled WGS sequence"/>
</dbReference>
<dbReference type="KEGG" id="amol:AMOL_0168"/>
<dbReference type="Pfam" id="PF18712">
    <property type="entry name" value="DUF5644"/>
    <property type="match status" value="1"/>
</dbReference>
<dbReference type="EMBL" id="NXFY01000030">
    <property type="protein sequence ID" value="PHO16892.1"/>
    <property type="molecule type" value="Genomic_DNA"/>
</dbReference>
<keyword evidence="5" id="KW-1185">Reference proteome</keyword>
<dbReference type="Pfam" id="PF22196">
    <property type="entry name" value="HdrB-like_C"/>
    <property type="match status" value="1"/>
</dbReference>
<dbReference type="InterPro" id="IPR041543">
    <property type="entry name" value="DUF5644"/>
</dbReference>
<gene>
    <name evidence="3" type="ORF">AMOL_0168</name>
    <name evidence="4" type="ORF">CPU12_13295</name>
</gene>
<reference evidence="4 5" key="1">
    <citation type="submission" date="2017-09" db="EMBL/GenBank/DDBJ databases">
        <title>Arcobacter canalis sp. nov., a new species isolated from a water canal contaminated with urban sewage.</title>
        <authorList>
            <person name="Perez-Cataluna A."/>
            <person name="Salas-Masso N."/>
            <person name="Figueras M.J."/>
        </authorList>
    </citation>
    <scope>NUCLEOTIDE SEQUENCE [LARGE SCALE GENOMIC DNA]</scope>
    <source>
        <strain evidence="4 5">F98-3</strain>
    </source>
</reference>
<reference evidence="3 6" key="2">
    <citation type="submission" date="2018-08" db="EMBL/GenBank/DDBJ databases">
        <title>Complete genome of the Arcobacter molluscorum type strain LMG 25693.</title>
        <authorList>
            <person name="Miller W.G."/>
            <person name="Yee E."/>
            <person name="Bono J.L."/>
        </authorList>
    </citation>
    <scope>NUCLEOTIDE SEQUENCE [LARGE SCALE GENOMIC DNA]</scope>
    <source>
        <strain evidence="3 6">CECT 7696</strain>
    </source>
</reference>
<feature type="domain" description="DUF5644" evidence="1">
    <location>
        <begin position="110"/>
        <end position="202"/>
    </location>
</feature>
<dbReference type="AlphaFoldDB" id="A0A2G1DEH0"/>
<evidence type="ECO:0000313" key="6">
    <source>
        <dbReference type="Proteomes" id="UP000262712"/>
    </source>
</evidence>
<protein>
    <submittedName>
        <fullName evidence="4">Uncharacterized protein</fullName>
    </submittedName>
</protein>
<proteinExistence type="predicted"/>
<accession>A0A2G1DEH0</accession>